<evidence type="ECO:0000256" key="1">
    <source>
        <dbReference type="ARBA" id="ARBA00022553"/>
    </source>
</evidence>
<reference evidence="4 5" key="1">
    <citation type="journal article" date="2010" name="Stand. Genomic Sci.">
        <title>Complete genome sequence of Spirosoma linguale type strain (1).</title>
        <authorList>
            <person name="Lail K."/>
            <person name="Sikorski J."/>
            <person name="Saunders E."/>
            <person name="Lapidus A."/>
            <person name="Glavina Del Rio T."/>
            <person name="Copeland A."/>
            <person name="Tice H."/>
            <person name="Cheng J.-F."/>
            <person name="Lucas S."/>
            <person name="Nolan M."/>
            <person name="Bruce D."/>
            <person name="Goodwin L."/>
            <person name="Pitluck S."/>
            <person name="Ivanova N."/>
            <person name="Mavromatis K."/>
            <person name="Ovchinnikova G."/>
            <person name="Pati A."/>
            <person name="Chen A."/>
            <person name="Palaniappan K."/>
            <person name="Land M."/>
            <person name="Hauser L."/>
            <person name="Chang Y.-J."/>
            <person name="Jeffries C.D."/>
            <person name="Chain P."/>
            <person name="Brettin T."/>
            <person name="Detter J.C."/>
            <person name="Schuetze A."/>
            <person name="Rohde M."/>
            <person name="Tindall B.J."/>
            <person name="Goeker M."/>
            <person name="Bristow J."/>
            <person name="Eisen J.A."/>
            <person name="Markowitz V."/>
            <person name="Hugenholtz P."/>
            <person name="Kyrpides N.C."/>
            <person name="Klenk H.-P."/>
            <person name="Chen F."/>
        </authorList>
    </citation>
    <scope>NUCLEOTIDE SEQUENCE [LARGE SCALE GENOMIC DNA]</scope>
    <source>
        <strain evidence="5">ATCC 33905 / DSM 74 / LMG 10896 / Claus 1</strain>
    </source>
</reference>
<dbReference type="Proteomes" id="UP000002028">
    <property type="component" value="Chromosome"/>
</dbReference>
<dbReference type="Gene3D" id="3.40.50.2300">
    <property type="match status" value="1"/>
</dbReference>
<keyword evidence="5" id="KW-1185">Reference proteome</keyword>
<dbReference type="Pfam" id="PF00072">
    <property type="entry name" value="Response_reg"/>
    <property type="match status" value="1"/>
</dbReference>
<dbReference type="InterPro" id="IPR001789">
    <property type="entry name" value="Sig_transdc_resp-reg_receiver"/>
</dbReference>
<dbReference type="PANTHER" id="PTHR44591:SF3">
    <property type="entry name" value="RESPONSE REGULATORY DOMAIN-CONTAINING PROTEIN"/>
    <property type="match status" value="1"/>
</dbReference>
<name>D2QE19_SPILD</name>
<dbReference type="SMART" id="SM00448">
    <property type="entry name" value="REC"/>
    <property type="match status" value="1"/>
</dbReference>
<dbReference type="GO" id="GO:0000160">
    <property type="term" value="P:phosphorelay signal transduction system"/>
    <property type="evidence" value="ECO:0007669"/>
    <property type="project" value="InterPro"/>
</dbReference>
<dbReference type="SUPFAM" id="SSF52172">
    <property type="entry name" value="CheY-like"/>
    <property type="match status" value="1"/>
</dbReference>
<evidence type="ECO:0000313" key="4">
    <source>
        <dbReference type="EMBL" id="ADB41235.1"/>
    </source>
</evidence>
<gene>
    <name evidence="4" type="ordered locus">Slin_5264</name>
</gene>
<feature type="domain" description="Response regulatory" evidence="3">
    <location>
        <begin position="6"/>
        <end position="126"/>
    </location>
</feature>
<protein>
    <submittedName>
        <fullName evidence="4">Response regulator receiver protein</fullName>
    </submittedName>
</protein>
<dbReference type="InterPro" id="IPR011006">
    <property type="entry name" value="CheY-like_superfamily"/>
</dbReference>
<proteinExistence type="predicted"/>
<accession>D2QE19</accession>
<dbReference type="InterPro" id="IPR050595">
    <property type="entry name" value="Bact_response_regulator"/>
</dbReference>
<dbReference type="eggNOG" id="COG0784">
    <property type="taxonomic scope" value="Bacteria"/>
</dbReference>
<organism evidence="4 5">
    <name type="scientific">Spirosoma linguale (strain ATCC 33905 / DSM 74 / LMG 10896 / Claus 1)</name>
    <dbReference type="NCBI Taxonomy" id="504472"/>
    <lineage>
        <taxon>Bacteria</taxon>
        <taxon>Pseudomonadati</taxon>
        <taxon>Bacteroidota</taxon>
        <taxon>Cytophagia</taxon>
        <taxon>Cytophagales</taxon>
        <taxon>Cytophagaceae</taxon>
        <taxon>Spirosoma</taxon>
    </lineage>
</organism>
<dbReference type="EMBL" id="CP001769">
    <property type="protein sequence ID" value="ADB41235.1"/>
    <property type="molecule type" value="Genomic_DNA"/>
</dbReference>
<dbReference type="RefSeq" id="WP_012929736.1">
    <property type="nucleotide sequence ID" value="NC_013730.1"/>
</dbReference>
<keyword evidence="1 2" id="KW-0597">Phosphoprotein</keyword>
<evidence type="ECO:0000259" key="3">
    <source>
        <dbReference type="PROSITE" id="PS50110"/>
    </source>
</evidence>
<sequence>MTNPKEVYLVDDAYDYRYLVQGIFARHLPTYQLRLFDGGNALAHHVLRTMERPALIMLDRHMPNRDGYQTLQLIKQHPYWNIVPVVMLSADASPEDIQKGYRLGVNSFLQKPMDFDSLRNLMESTCHYWLTMNQPFDSHLSA</sequence>
<feature type="modified residue" description="4-aspartylphosphate" evidence="2">
    <location>
        <position position="59"/>
    </location>
</feature>
<dbReference type="HOGENOM" id="CLU_000445_69_17_10"/>
<dbReference type="PANTHER" id="PTHR44591">
    <property type="entry name" value="STRESS RESPONSE REGULATOR PROTEIN 1"/>
    <property type="match status" value="1"/>
</dbReference>
<dbReference type="STRING" id="504472.Slin_5264"/>
<evidence type="ECO:0000313" key="5">
    <source>
        <dbReference type="Proteomes" id="UP000002028"/>
    </source>
</evidence>
<dbReference type="AlphaFoldDB" id="D2QE19"/>
<dbReference type="PROSITE" id="PS50110">
    <property type="entry name" value="RESPONSE_REGULATORY"/>
    <property type="match status" value="1"/>
</dbReference>
<evidence type="ECO:0000256" key="2">
    <source>
        <dbReference type="PROSITE-ProRule" id="PRU00169"/>
    </source>
</evidence>
<dbReference type="KEGG" id="sli:Slin_5264"/>